<accession>A0ACC1M9F7</accession>
<gene>
    <name evidence="1" type="ORF">IWW38_000599</name>
</gene>
<organism evidence="1 2">
    <name type="scientific">Coemansia aciculifera</name>
    <dbReference type="NCBI Taxonomy" id="417176"/>
    <lineage>
        <taxon>Eukaryota</taxon>
        <taxon>Fungi</taxon>
        <taxon>Fungi incertae sedis</taxon>
        <taxon>Zoopagomycota</taxon>
        <taxon>Kickxellomycotina</taxon>
        <taxon>Kickxellomycetes</taxon>
        <taxon>Kickxellales</taxon>
        <taxon>Kickxellaceae</taxon>
        <taxon>Coemansia</taxon>
    </lineage>
</organism>
<proteinExistence type="predicted"/>
<reference evidence="1" key="1">
    <citation type="submission" date="2022-07" db="EMBL/GenBank/DDBJ databases">
        <title>Phylogenomic reconstructions and comparative analyses of Kickxellomycotina fungi.</title>
        <authorList>
            <person name="Reynolds N.K."/>
            <person name="Stajich J.E."/>
            <person name="Barry K."/>
            <person name="Grigoriev I.V."/>
            <person name="Crous P."/>
            <person name="Smith M.E."/>
        </authorList>
    </citation>
    <scope>NUCLEOTIDE SEQUENCE</scope>
    <source>
        <strain evidence="1">CBS 190363</strain>
    </source>
</reference>
<sequence>MEQPQQPPFTSPVFCLAKDCILSSDWLTYNPSRVGVFFVMTLGILTIPVSGAVRKAEKSNRAYDIFALLSLVLSVLLRDRMWVDRYDSAERYKASIFFNYQSAIWLSLVNVTPYPVIDAIGYLVILFFTRIVDPRKQIVLPRKLLIANFILHFVHFAMFVMMIVAVILMFNTLDSRGVDTSVYITQSVAFAILALTLTTVILMVVHWCIRGVEKPWMVIGALVRCSLLVLWSSFMASRMFMPLDNPVRSSEAMFYFFNFLPLLFIAVLPSSLPVFHTTKETFNPLGP</sequence>
<evidence type="ECO:0000313" key="1">
    <source>
        <dbReference type="EMBL" id="KAJ2900255.1"/>
    </source>
</evidence>
<evidence type="ECO:0000313" key="2">
    <source>
        <dbReference type="Proteomes" id="UP001139981"/>
    </source>
</evidence>
<protein>
    <submittedName>
        <fullName evidence="1">Uncharacterized protein</fullName>
    </submittedName>
</protein>
<dbReference type="Proteomes" id="UP001139981">
    <property type="component" value="Unassembled WGS sequence"/>
</dbReference>
<name>A0ACC1M9F7_9FUNG</name>
<dbReference type="EMBL" id="JANBVB010000008">
    <property type="protein sequence ID" value="KAJ2900255.1"/>
    <property type="molecule type" value="Genomic_DNA"/>
</dbReference>
<comment type="caution">
    <text evidence="1">The sequence shown here is derived from an EMBL/GenBank/DDBJ whole genome shotgun (WGS) entry which is preliminary data.</text>
</comment>
<keyword evidence="2" id="KW-1185">Reference proteome</keyword>